<dbReference type="PANTHER" id="PTHR43861">
    <property type="entry name" value="TRANS-ACONITATE 2-METHYLTRANSFERASE-RELATED"/>
    <property type="match status" value="1"/>
</dbReference>
<reference evidence="4" key="1">
    <citation type="submission" date="2021-03" db="EMBL/GenBank/DDBJ databases">
        <title>Streptomyces poriferae sp. nov., a novel marine sponge-derived Actinobacteria species with anti-MRSA activity.</title>
        <authorList>
            <person name="Sandoval-Powers M."/>
            <person name="Kralova S."/>
            <person name="Nguyen G.-S."/>
            <person name="Fawwal D."/>
            <person name="Degnes K."/>
            <person name="Klinkenberg G."/>
            <person name="Sletta H."/>
            <person name="Wentzel A."/>
            <person name="Liles M.R."/>
        </authorList>
    </citation>
    <scope>NUCLEOTIDE SEQUENCE</scope>
    <source>
        <strain evidence="4">DSM 41794</strain>
    </source>
</reference>
<keyword evidence="5" id="KW-1185">Reference proteome</keyword>
<feature type="domain" description="Methyltransferase" evidence="3">
    <location>
        <begin position="40"/>
        <end position="130"/>
    </location>
</feature>
<accession>A0A939FF03</accession>
<dbReference type="Pfam" id="PF13649">
    <property type="entry name" value="Methyltransf_25"/>
    <property type="match status" value="1"/>
</dbReference>
<dbReference type="GO" id="GO:0032259">
    <property type="term" value="P:methylation"/>
    <property type="evidence" value="ECO:0007669"/>
    <property type="project" value="UniProtKB-KW"/>
</dbReference>
<sequence>MLRDIFDEDAELYDRVRPAYPAALVGDLVARAGLGVGSRVLEVAPGTGKLTLPLARTGADVTGVELGPSMAAVARRNLAAYPRVRIEVGDFETWALPGEPYDLVVIATAYHWIDPLVRVRKPIEALRPGGVFAVVTTHHVAGGSEEFFAGVQEIYERWDPATPPGIRLRDAAVVDTDVGFGPVVARKYTQEITYTSAEYLDVLLTYSGHRALVPWRREGLLSGIGELIDTRYGGRITKRYMHELISVVRPG</sequence>
<protein>
    <submittedName>
        <fullName evidence="4">Class I SAM-dependent methyltransferase</fullName>
    </submittedName>
</protein>
<dbReference type="AlphaFoldDB" id="A0A939FF03"/>
<dbReference type="SUPFAM" id="SSF53335">
    <property type="entry name" value="S-adenosyl-L-methionine-dependent methyltransferases"/>
    <property type="match status" value="1"/>
</dbReference>
<dbReference type="InterPro" id="IPR041698">
    <property type="entry name" value="Methyltransf_25"/>
</dbReference>
<evidence type="ECO:0000313" key="5">
    <source>
        <dbReference type="Proteomes" id="UP000664167"/>
    </source>
</evidence>
<comment type="caution">
    <text evidence="4">The sequence shown here is derived from an EMBL/GenBank/DDBJ whole genome shotgun (WGS) entry which is preliminary data.</text>
</comment>
<evidence type="ECO:0000256" key="1">
    <source>
        <dbReference type="ARBA" id="ARBA00022603"/>
    </source>
</evidence>
<evidence type="ECO:0000259" key="3">
    <source>
        <dbReference type="Pfam" id="PF13649"/>
    </source>
</evidence>
<dbReference type="PANTHER" id="PTHR43861:SF1">
    <property type="entry name" value="TRANS-ACONITATE 2-METHYLTRANSFERASE"/>
    <property type="match status" value="1"/>
</dbReference>
<dbReference type="GO" id="GO:0008168">
    <property type="term" value="F:methyltransferase activity"/>
    <property type="evidence" value="ECO:0007669"/>
    <property type="project" value="UniProtKB-KW"/>
</dbReference>
<dbReference type="CDD" id="cd02440">
    <property type="entry name" value="AdoMet_MTases"/>
    <property type="match status" value="1"/>
</dbReference>
<dbReference type="Gene3D" id="3.40.50.150">
    <property type="entry name" value="Vaccinia Virus protein VP39"/>
    <property type="match status" value="1"/>
</dbReference>
<evidence type="ECO:0000313" key="4">
    <source>
        <dbReference type="EMBL" id="MBO0516758.1"/>
    </source>
</evidence>
<dbReference type="EMBL" id="JAFLRJ010000446">
    <property type="protein sequence ID" value="MBO0516758.1"/>
    <property type="molecule type" value="Genomic_DNA"/>
</dbReference>
<keyword evidence="1 4" id="KW-0489">Methyltransferase</keyword>
<gene>
    <name evidence="4" type="ORF">J0695_34060</name>
</gene>
<dbReference type="InterPro" id="IPR029063">
    <property type="entry name" value="SAM-dependent_MTases_sf"/>
</dbReference>
<proteinExistence type="predicted"/>
<keyword evidence="2" id="KW-0808">Transferase</keyword>
<name>A0A939FF03_9ACTN</name>
<evidence type="ECO:0000256" key="2">
    <source>
        <dbReference type="ARBA" id="ARBA00022679"/>
    </source>
</evidence>
<dbReference type="RefSeq" id="WP_206968634.1">
    <property type="nucleotide sequence ID" value="NZ_BAAAJJ010000013.1"/>
</dbReference>
<dbReference type="Proteomes" id="UP000664167">
    <property type="component" value="Unassembled WGS sequence"/>
</dbReference>
<dbReference type="GO" id="GO:0017000">
    <property type="term" value="P:antibiotic biosynthetic process"/>
    <property type="evidence" value="ECO:0007669"/>
    <property type="project" value="UniProtKB-ARBA"/>
</dbReference>
<organism evidence="4 5">
    <name type="scientific">Streptomyces beijiangensis</name>
    <dbReference type="NCBI Taxonomy" id="163361"/>
    <lineage>
        <taxon>Bacteria</taxon>
        <taxon>Bacillati</taxon>
        <taxon>Actinomycetota</taxon>
        <taxon>Actinomycetes</taxon>
        <taxon>Kitasatosporales</taxon>
        <taxon>Streptomycetaceae</taxon>
        <taxon>Streptomyces</taxon>
    </lineage>
</organism>